<keyword evidence="2" id="KW-0238">DNA-binding</keyword>
<dbReference type="PROSITE" id="PS00041">
    <property type="entry name" value="HTH_ARAC_FAMILY_1"/>
    <property type="match status" value="1"/>
</dbReference>
<sequence>MTDYLAQVRIERSKQLMKESKHTISQIARSVGYANDVGFIRVFKKYEGITPGKYRDMLRS</sequence>
<keyword evidence="6" id="KW-1185">Reference proteome</keyword>
<dbReference type="PRINTS" id="PR00032">
    <property type="entry name" value="HTHARAC"/>
</dbReference>
<dbReference type="Gene3D" id="1.10.10.60">
    <property type="entry name" value="Homeodomain-like"/>
    <property type="match status" value="1"/>
</dbReference>
<evidence type="ECO:0000259" key="4">
    <source>
        <dbReference type="PROSITE" id="PS01124"/>
    </source>
</evidence>
<evidence type="ECO:0000313" key="6">
    <source>
        <dbReference type="Proteomes" id="UP000680304"/>
    </source>
</evidence>
<dbReference type="Proteomes" id="UP000680304">
    <property type="component" value="Unassembled WGS sequence"/>
</dbReference>
<evidence type="ECO:0000256" key="2">
    <source>
        <dbReference type="ARBA" id="ARBA00023125"/>
    </source>
</evidence>
<evidence type="ECO:0000256" key="1">
    <source>
        <dbReference type="ARBA" id="ARBA00023015"/>
    </source>
</evidence>
<name>A0ABQ4NFR7_9BACL</name>
<dbReference type="InterPro" id="IPR009057">
    <property type="entry name" value="Homeodomain-like_sf"/>
</dbReference>
<protein>
    <recommendedName>
        <fullName evidence="4">HTH araC/xylS-type domain-containing protein</fullName>
    </recommendedName>
</protein>
<dbReference type="PANTHER" id="PTHR43280:SF2">
    <property type="entry name" value="HTH-TYPE TRANSCRIPTIONAL REGULATOR EXSA"/>
    <property type="match status" value="1"/>
</dbReference>
<proteinExistence type="predicted"/>
<dbReference type="PANTHER" id="PTHR43280">
    <property type="entry name" value="ARAC-FAMILY TRANSCRIPTIONAL REGULATOR"/>
    <property type="match status" value="1"/>
</dbReference>
<keyword evidence="3" id="KW-0804">Transcription</keyword>
<organism evidence="5 6">
    <name type="scientific">Paenibacillus cisolokensis</name>
    <dbReference type="NCBI Taxonomy" id="1658519"/>
    <lineage>
        <taxon>Bacteria</taxon>
        <taxon>Bacillati</taxon>
        <taxon>Bacillota</taxon>
        <taxon>Bacilli</taxon>
        <taxon>Bacillales</taxon>
        <taxon>Paenibacillaceae</taxon>
        <taxon>Paenibacillus</taxon>
    </lineage>
</organism>
<comment type="caution">
    <text evidence="5">The sequence shown here is derived from an EMBL/GenBank/DDBJ whole genome shotgun (WGS) entry which is preliminary data.</text>
</comment>
<reference evidence="5 6" key="1">
    <citation type="submission" date="2021-04" db="EMBL/GenBank/DDBJ databases">
        <title>Draft genome sequence of Paenibacillus cisolokensis, LC2-13A.</title>
        <authorList>
            <person name="Uke A."/>
            <person name="Chhe C."/>
            <person name="Baramee S."/>
            <person name="Kosugi A."/>
        </authorList>
    </citation>
    <scope>NUCLEOTIDE SEQUENCE [LARGE SCALE GENOMIC DNA]</scope>
    <source>
        <strain evidence="5 6">LC2-13A</strain>
    </source>
</reference>
<dbReference type="InterPro" id="IPR020449">
    <property type="entry name" value="Tscrpt_reg_AraC-type_HTH"/>
</dbReference>
<dbReference type="Pfam" id="PF12833">
    <property type="entry name" value="HTH_18"/>
    <property type="match status" value="1"/>
</dbReference>
<evidence type="ECO:0000256" key="3">
    <source>
        <dbReference type="ARBA" id="ARBA00023163"/>
    </source>
</evidence>
<keyword evidence="1" id="KW-0805">Transcription regulation</keyword>
<dbReference type="PROSITE" id="PS01124">
    <property type="entry name" value="HTH_ARAC_FAMILY_2"/>
    <property type="match status" value="1"/>
</dbReference>
<accession>A0ABQ4NFR7</accession>
<dbReference type="SUPFAM" id="SSF46689">
    <property type="entry name" value="Homeodomain-like"/>
    <property type="match status" value="1"/>
</dbReference>
<dbReference type="InterPro" id="IPR018062">
    <property type="entry name" value="HTH_AraC-typ_CS"/>
</dbReference>
<dbReference type="EMBL" id="BOVJ01000242">
    <property type="protein sequence ID" value="GIQ67027.1"/>
    <property type="molecule type" value="Genomic_DNA"/>
</dbReference>
<dbReference type="RefSeq" id="WP_244863851.1">
    <property type="nucleotide sequence ID" value="NZ_BOVJ01000242.1"/>
</dbReference>
<dbReference type="SMART" id="SM00342">
    <property type="entry name" value="HTH_ARAC"/>
    <property type="match status" value="1"/>
</dbReference>
<gene>
    <name evidence="5" type="ORF">PACILC2_55950</name>
</gene>
<evidence type="ECO:0000313" key="5">
    <source>
        <dbReference type="EMBL" id="GIQ67027.1"/>
    </source>
</evidence>
<feature type="domain" description="HTH araC/xylS-type" evidence="4">
    <location>
        <begin position="1"/>
        <end position="57"/>
    </location>
</feature>
<dbReference type="InterPro" id="IPR018060">
    <property type="entry name" value="HTH_AraC"/>
</dbReference>